<reference evidence="1 2" key="1">
    <citation type="journal article" date="2020" name="Nature">
        <title>Bacterial chemolithoautotrophy via manganese oxidation.</title>
        <authorList>
            <person name="Yu H."/>
            <person name="Leadbetter J.R."/>
        </authorList>
    </citation>
    <scope>NUCLEOTIDE SEQUENCE [LARGE SCALE GENOMIC DNA]</scope>
    <source>
        <strain evidence="1 2">Mn-1</strain>
    </source>
</reference>
<dbReference type="Pfam" id="PF02620">
    <property type="entry name" value="YceD"/>
    <property type="match status" value="1"/>
</dbReference>
<dbReference type="PANTHER" id="PTHR34374">
    <property type="entry name" value="LARGE RIBOSOMAL RNA SUBUNIT ACCUMULATION PROTEIN YCED HOMOLOG 1, CHLOROPLASTIC"/>
    <property type="match status" value="1"/>
</dbReference>
<dbReference type="EMBL" id="VTOW01000001">
    <property type="protein sequence ID" value="NKE70339.1"/>
    <property type="molecule type" value="Genomic_DNA"/>
</dbReference>
<dbReference type="InterPro" id="IPR003772">
    <property type="entry name" value="YceD"/>
</dbReference>
<comment type="caution">
    <text evidence="1">The sequence shown here is derived from an EMBL/GenBank/DDBJ whole genome shotgun (WGS) entry which is preliminary data.</text>
</comment>
<gene>
    <name evidence="1" type="ORF">MNODULE_06260</name>
</gene>
<evidence type="ECO:0000313" key="2">
    <source>
        <dbReference type="Proteomes" id="UP000534783"/>
    </source>
</evidence>
<accession>A0A7X6DNG3</accession>
<dbReference type="Proteomes" id="UP000534783">
    <property type="component" value="Unassembled WGS sequence"/>
</dbReference>
<dbReference type="PANTHER" id="PTHR34374:SF1">
    <property type="entry name" value="LARGE RIBOSOMAL RNA SUBUNIT ACCUMULATION PROTEIN YCED HOMOLOG 1, CHLOROPLASTIC"/>
    <property type="match status" value="1"/>
</dbReference>
<sequence>MEIKIHDIPEEGLLLSYEEDPKDWDLSESGFTIKGPVQVRVKAVKHNQEEVYVRGALSAEVSAECSRCLKPLSSRVEADFHAEYVPRNAVPTEGERELLEEDLDLLFYGGDTIDISGEVEGQLILATPMRPLCSEECRGLCPQCGQDLNLKECNCVQEIPDPRWAELKKLTEKKSSPK</sequence>
<protein>
    <submittedName>
        <fullName evidence="1">DUF177 domain-containing protein</fullName>
    </submittedName>
</protein>
<keyword evidence="2" id="KW-1185">Reference proteome</keyword>
<organism evidence="1 2">
    <name type="scientific">Candidatus Manganitrophus noduliformans</name>
    <dbReference type="NCBI Taxonomy" id="2606439"/>
    <lineage>
        <taxon>Bacteria</taxon>
        <taxon>Pseudomonadati</taxon>
        <taxon>Nitrospirota</taxon>
        <taxon>Nitrospiria</taxon>
        <taxon>Candidatus Troglogloeales</taxon>
        <taxon>Candidatus Manganitrophaceae</taxon>
        <taxon>Candidatus Manganitrophus</taxon>
    </lineage>
</organism>
<evidence type="ECO:0000313" key="1">
    <source>
        <dbReference type="EMBL" id="NKE70339.1"/>
    </source>
</evidence>
<dbReference type="AlphaFoldDB" id="A0A7X6DNG3"/>
<proteinExistence type="predicted"/>
<dbReference type="RefSeq" id="WP_168058596.1">
    <property type="nucleotide sequence ID" value="NZ_VTOW01000001.1"/>
</dbReference>
<name>A0A7X6DNG3_9BACT</name>